<dbReference type="InterPro" id="IPR025443">
    <property type="entry name" value="DUF4307"/>
</dbReference>
<gene>
    <name evidence="2" type="ORF">GCM10023171_34570</name>
</gene>
<feature type="transmembrane region" description="Helical" evidence="1">
    <location>
        <begin position="23"/>
        <end position="44"/>
    </location>
</feature>
<evidence type="ECO:0000313" key="2">
    <source>
        <dbReference type="EMBL" id="GAA4491146.1"/>
    </source>
</evidence>
<evidence type="ECO:0000313" key="3">
    <source>
        <dbReference type="Proteomes" id="UP001500731"/>
    </source>
</evidence>
<evidence type="ECO:0000256" key="1">
    <source>
        <dbReference type="SAM" id="Phobius"/>
    </source>
</evidence>
<comment type="caution">
    <text evidence="2">The sequence shown here is derived from an EMBL/GenBank/DDBJ whole genome shotgun (WGS) entry which is preliminary data.</text>
</comment>
<keyword evidence="1" id="KW-0812">Transmembrane</keyword>
<keyword evidence="1" id="KW-1133">Transmembrane helix</keyword>
<keyword evidence="1" id="KW-0472">Membrane</keyword>
<proteinExistence type="predicted"/>
<organism evidence="2 3">
    <name type="scientific">Microbacterium panaciterrae</name>
    <dbReference type="NCBI Taxonomy" id="985759"/>
    <lineage>
        <taxon>Bacteria</taxon>
        <taxon>Bacillati</taxon>
        <taxon>Actinomycetota</taxon>
        <taxon>Actinomycetes</taxon>
        <taxon>Micrococcales</taxon>
        <taxon>Microbacteriaceae</taxon>
        <taxon>Microbacterium</taxon>
    </lineage>
</organism>
<name>A0ABP8PTL1_9MICO</name>
<keyword evidence="3" id="KW-1185">Reference proteome</keyword>
<reference evidence="3" key="1">
    <citation type="journal article" date="2019" name="Int. J. Syst. Evol. Microbiol.">
        <title>The Global Catalogue of Microorganisms (GCM) 10K type strain sequencing project: providing services to taxonomists for standard genome sequencing and annotation.</title>
        <authorList>
            <consortium name="The Broad Institute Genomics Platform"/>
            <consortium name="The Broad Institute Genome Sequencing Center for Infectious Disease"/>
            <person name="Wu L."/>
            <person name="Ma J."/>
        </authorList>
    </citation>
    <scope>NUCLEOTIDE SEQUENCE [LARGE SCALE GENOMIC DNA]</scope>
    <source>
        <strain evidence="3">JCM 17839</strain>
    </source>
</reference>
<dbReference type="Proteomes" id="UP001500731">
    <property type="component" value="Unassembled WGS sequence"/>
</dbReference>
<protein>
    <recommendedName>
        <fullName evidence="4">DUF4307 domain-containing protein</fullName>
    </recommendedName>
</protein>
<accession>A0ABP8PTL1</accession>
<dbReference type="EMBL" id="BAABGP010000024">
    <property type="protein sequence ID" value="GAA4491146.1"/>
    <property type="molecule type" value="Genomic_DNA"/>
</dbReference>
<sequence length="132" mass="14236">MHPAVTTPAQLDERYGRGPRRRLPMIVGGAIAVAAIGVFGWWTVQGSANTVDVTDRGFDLTDAHTVTVSFQISAPADRPVHCILEAQDVEFGIVGWKVIDYPASSQRARAFTERIPVVGEATTGLVNSCWVS</sequence>
<dbReference type="Pfam" id="PF14155">
    <property type="entry name" value="DUF4307"/>
    <property type="match status" value="1"/>
</dbReference>
<evidence type="ECO:0008006" key="4">
    <source>
        <dbReference type="Google" id="ProtNLM"/>
    </source>
</evidence>